<dbReference type="OrthoDB" id="5786478at2"/>
<dbReference type="PANTHER" id="PTHR44169:SF6">
    <property type="entry name" value="NADPH-DEPENDENT 1-ACYLDIHYDROXYACETONE PHOSPHATE REDUCTASE"/>
    <property type="match status" value="1"/>
</dbReference>
<evidence type="ECO:0000256" key="2">
    <source>
        <dbReference type="ARBA" id="ARBA00023002"/>
    </source>
</evidence>
<evidence type="ECO:0000313" key="7">
    <source>
        <dbReference type="Proteomes" id="UP000462449"/>
    </source>
</evidence>
<dbReference type="InterPro" id="IPR036291">
    <property type="entry name" value="NAD(P)-bd_dom_sf"/>
</dbReference>
<dbReference type="EMBL" id="QTZN02000030">
    <property type="protein sequence ID" value="MVB07900.1"/>
    <property type="molecule type" value="Genomic_DNA"/>
</dbReference>
<dbReference type="Gene3D" id="3.40.50.720">
    <property type="entry name" value="NAD(P)-binding Rossmann-like Domain"/>
    <property type="match status" value="1"/>
</dbReference>
<reference evidence="5 6" key="1">
    <citation type="submission" date="2019-11" db="EMBL/GenBank/DDBJ databases">
        <title>Draft genome sequence of Labilibaculum sp. strain SYP isolated from Black Sea.</title>
        <authorList>
            <person name="Yadav S."/>
            <person name="Villanueva L."/>
        </authorList>
    </citation>
    <scope>NUCLEOTIDE SEQUENCE [LARGE SCALE GENOMIC DNA]</scope>
    <source>
        <strain evidence="5 6">44</strain>
    </source>
</reference>
<keyword evidence="2" id="KW-0560">Oxidoreductase</keyword>
<dbReference type="Pfam" id="PF00106">
    <property type="entry name" value="adh_short"/>
    <property type="match status" value="1"/>
</dbReference>
<evidence type="ECO:0000256" key="3">
    <source>
        <dbReference type="RuleBase" id="RU000363"/>
    </source>
</evidence>
<organism evidence="4 7">
    <name type="scientific">Labilibaculum euxinus</name>
    <dbReference type="NCBI Taxonomy" id="2686357"/>
    <lineage>
        <taxon>Bacteria</taxon>
        <taxon>Pseudomonadati</taxon>
        <taxon>Bacteroidota</taxon>
        <taxon>Bacteroidia</taxon>
        <taxon>Marinilabiliales</taxon>
        <taxon>Marinifilaceae</taxon>
        <taxon>Labilibaculum</taxon>
    </lineage>
</organism>
<evidence type="ECO:0000313" key="6">
    <source>
        <dbReference type="Proteomes" id="UP000285951"/>
    </source>
</evidence>
<evidence type="ECO:0000313" key="5">
    <source>
        <dbReference type="EMBL" id="MVB07900.1"/>
    </source>
</evidence>
<dbReference type="Proteomes" id="UP000462449">
    <property type="component" value="Unassembled WGS sequence"/>
</dbReference>
<reference evidence="4 7" key="2">
    <citation type="submission" date="2019-12" db="EMBL/GenBank/DDBJ databases">
        <title>Draft genome sequence of Labilibaculum sp. strain 44 isolated from deep waters of Black Sea.</title>
        <authorList>
            <person name="Yadav S."/>
            <person name="Villanueva L."/>
        </authorList>
    </citation>
    <scope>NUCLEOTIDE SEQUENCE [LARGE SCALE GENOMIC DNA]</scope>
    <source>
        <strain evidence="4 7">44</strain>
    </source>
</reference>
<dbReference type="SUPFAM" id="SSF51735">
    <property type="entry name" value="NAD(P)-binding Rossmann-fold domains"/>
    <property type="match status" value="1"/>
</dbReference>
<comment type="caution">
    <text evidence="4">The sequence shown here is derived from an EMBL/GenBank/DDBJ whole genome shotgun (WGS) entry which is preliminary data.</text>
</comment>
<dbReference type="PROSITE" id="PS00061">
    <property type="entry name" value="ADH_SHORT"/>
    <property type="match status" value="1"/>
</dbReference>
<dbReference type="InterPro" id="IPR020904">
    <property type="entry name" value="Sc_DH/Rdtase_CS"/>
</dbReference>
<evidence type="ECO:0000313" key="4">
    <source>
        <dbReference type="EMBL" id="MUP38695.1"/>
    </source>
</evidence>
<protein>
    <submittedName>
        <fullName evidence="4">SDR family NAD(P)-dependent oxidoreductase</fullName>
    </submittedName>
</protein>
<accession>A0A7M4D7R6</accession>
<comment type="similarity">
    <text evidence="1 3">Belongs to the short-chain dehydrogenases/reductases (SDR) family.</text>
</comment>
<dbReference type="GO" id="GO:0016491">
    <property type="term" value="F:oxidoreductase activity"/>
    <property type="evidence" value="ECO:0007669"/>
    <property type="project" value="UniProtKB-KW"/>
</dbReference>
<sequence length="258" mass="28378">MEVVMNEIKVSPKDRVAFVSGANRGIGRAITIELLEKGAKKVYAGVRNLKSMDDLKPEYGNRLVPILLDLRDDRSIIRAAKLAKDVEILINNAGVYESGGFCSDETLDSMAVNFEVNVWGLVKLTVSLIDYLKQREIAAIVNISSLLGLASMPVAGAYSASKAAVHSITQGLRGELFLTNILVMGVYPGPVNTDMTRDLEMEKDSPVNVAREIVEGLIKGKEYVFPDVMSKQVGELYLTEPITVERQFAHFISQEEEV</sequence>
<keyword evidence="6" id="KW-1185">Reference proteome</keyword>
<dbReference type="PRINTS" id="PR00080">
    <property type="entry name" value="SDRFAMILY"/>
</dbReference>
<evidence type="ECO:0000256" key="1">
    <source>
        <dbReference type="ARBA" id="ARBA00006484"/>
    </source>
</evidence>
<proteinExistence type="inferred from homology"/>
<dbReference type="InterPro" id="IPR002347">
    <property type="entry name" value="SDR_fam"/>
</dbReference>
<gene>
    <name evidence="5" type="ORF">DWB62_012785</name>
    <name evidence="4" type="ORF">GNY23_12785</name>
</gene>
<dbReference type="PANTHER" id="PTHR44169">
    <property type="entry name" value="NADPH-DEPENDENT 1-ACYLDIHYDROXYACETONE PHOSPHATE REDUCTASE"/>
    <property type="match status" value="1"/>
</dbReference>
<dbReference type="AlphaFoldDB" id="A0A7M4D7R6"/>
<name>A0A7M4D7R6_9BACT</name>
<dbReference type="Proteomes" id="UP000285951">
    <property type="component" value="Unassembled WGS sequence"/>
</dbReference>
<dbReference type="PRINTS" id="PR00081">
    <property type="entry name" value="GDHRDH"/>
</dbReference>
<dbReference type="EMBL" id="WOTW01000030">
    <property type="protein sequence ID" value="MUP38695.1"/>
    <property type="molecule type" value="Genomic_DNA"/>
</dbReference>